<dbReference type="GO" id="GO:0016971">
    <property type="term" value="F:flavin-dependent sulfhydryl oxidase activity"/>
    <property type="evidence" value="ECO:0007669"/>
    <property type="project" value="InterPro"/>
</dbReference>
<dbReference type="InterPro" id="IPR039799">
    <property type="entry name" value="ALR/ERV"/>
</dbReference>
<evidence type="ECO:0000256" key="9">
    <source>
        <dbReference type="SAM" id="MobiDB-lite"/>
    </source>
</evidence>
<gene>
    <name evidence="11" type="primary">ERV1</name>
    <name evidence="11" type="ORF">GGI19_002740</name>
</gene>
<dbReference type="OrthoDB" id="17199at2759"/>
<dbReference type="AlphaFoldDB" id="A0A9W8GVK1"/>
<dbReference type="EC" id="1.8.3.2" evidence="8"/>
<dbReference type="InterPro" id="IPR036774">
    <property type="entry name" value="ERV/ALR_sulphydryl_oxid_sf"/>
</dbReference>
<protein>
    <recommendedName>
        <fullName evidence="8">Sulfhydryl oxidase</fullName>
        <ecNumber evidence="8">1.8.3.2</ecNumber>
    </recommendedName>
</protein>
<evidence type="ECO:0000256" key="6">
    <source>
        <dbReference type="ARBA" id="ARBA00023128"/>
    </source>
</evidence>
<evidence type="ECO:0000256" key="7">
    <source>
        <dbReference type="ARBA" id="ARBA00023157"/>
    </source>
</evidence>
<feature type="region of interest" description="Disordered" evidence="9">
    <location>
        <begin position="1"/>
        <end position="46"/>
    </location>
</feature>
<proteinExistence type="predicted"/>
<dbReference type="InterPro" id="IPR017905">
    <property type="entry name" value="ERV/ALR_sulphydryl_oxidase"/>
</dbReference>
<evidence type="ECO:0000259" key="10">
    <source>
        <dbReference type="PROSITE" id="PS51324"/>
    </source>
</evidence>
<evidence type="ECO:0000313" key="11">
    <source>
        <dbReference type="EMBL" id="KAJ2753991.1"/>
    </source>
</evidence>
<comment type="subcellular location">
    <subcellularLocation>
        <location evidence="2">Mitochondrion intermembrane space</location>
    </subcellularLocation>
</comment>
<dbReference type="Gene3D" id="1.20.120.310">
    <property type="entry name" value="ERV/ALR sulfhydryl oxidase domain"/>
    <property type="match status" value="1"/>
</dbReference>
<organism evidence="11 12">
    <name type="scientific">Coemansia pectinata</name>
    <dbReference type="NCBI Taxonomy" id="1052879"/>
    <lineage>
        <taxon>Eukaryota</taxon>
        <taxon>Fungi</taxon>
        <taxon>Fungi incertae sedis</taxon>
        <taxon>Zoopagomycota</taxon>
        <taxon>Kickxellomycotina</taxon>
        <taxon>Kickxellomycetes</taxon>
        <taxon>Kickxellales</taxon>
        <taxon>Kickxellaceae</taxon>
        <taxon>Coemansia</taxon>
    </lineage>
</organism>
<sequence>MAGDKDNDPLRLFGSLAKASSRHTPGTVNDKDNANKEATGKKAKPCRVCDSFKSWRIHEAKSHSKKEQGGQGTGAATATATATAIAAATTPAQLGSSAASLNTLTEDDCPPDSQVLGRATWTFLHTMAAYYPEKADPKQQNMMTSLLSSFSHFYPCGRCASHLRQEMAKSPPTVDTRQNLSLWLCQTHNKVNVMLGKDEFDCTKVDERWRDGPSDGRCSWAQDIEY</sequence>
<dbReference type="GO" id="GO:0050660">
    <property type="term" value="F:flavin adenine dinucleotide binding"/>
    <property type="evidence" value="ECO:0007669"/>
    <property type="project" value="TreeGrafter"/>
</dbReference>
<dbReference type="PANTHER" id="PTHR12645:SF0">
    <property type="entry name" value="FAD-LINKED SULFHYDRYL OXIDASE ALR"/>
    <property type="match status" value="1"/>
</dbReference>
<evidence type="ECO:0000256" key="4">
    <source>
        <dbReference type="ARBA" id="ARBA00022827"/>
    </source>
</evidence>
<dbReference type="SUPFAM" id="SSF69000">
    <property type="entry name" value="FAD-dependent thiol oxidase"/>
    <property type="match status" value="1"/>
</dbReference>
<keyword evidence="6" id="KW-0496">Mitochondrion</keyword>
<reference evidence="11" key="1">
    <citation type="submission" date="2022-07" db="EMBL/GenBank/DDBJ databases">
        <title>Phylogenomic reconstructions and comparative analyses of Kickxellomycotina fungi.</title>
        <authorList>
            <person name="Reynolds N.K."/>
            <person name="Stajich J.E."/>
            <person name="Barry K."/>
            <person name="Grigoriev I.V."/>
            <person name="Crous P."/>
            <person name="Smith M.E."/>
        </authorList>
    </citation>
    <scope>NUCLEOTIDE SEQUENCE</scope>
    <source>
        <strain evidence="11">BCRC 34297</strain>
    </source>
</reference>
<feature type="compositionally biased region" description="Basic and acidic residues" evidence="9">
    <location>
        <begin position="29"/>
        <end position="40"/>
    </location>
</feature>
<dbReference type="PANTHER" id="PTHR12645">
    <property type="entry name" value="ALR/ERV"/>
    <property type="match status" value="1"/>
</dbReference>
<evidence type="ECO:0000256" key="3">
    <source>
        <dbReference type="ARBA" id="ARBA00022630"/>
    </source>
</evidence>
<comment type="cofactor">
    <cofactor evidence="1 8">
        <name>FAD</name>
        <dbReference type="ChEBI" id="CHEBI:57692"/>
    </cofactor>
</comment>
<keyword evidence="12" id="KW-1185">Reference proteome</keyword>
<evidence type="ECO:0000256" key="5">
    <source>
        <dbReference type="ARBA" id="ARBA00023002"/>
    </source>
</evidence>
<feature type="domain" description="ERV/ALR sulfhydryl oxidase" evidence="10">
    <location>
        <begin position="109"/>
        <end position="209"/>
    </location>
</feature>
<keyword evidence="3 8" id="KW-0285">Flavoprotein</keyword>
<keyword evidence="7" id="KW-1015">Disulfide bond</keyword>
<dbReference type="GO" id="GO:0005758">
    <property type="term" value="C:mitochondrial intermembrane space"/>
    <property type="evidence" value="ECO:0007669"/>
    <property type="project" value="UniProtKB-SubCell"/>
</dbReference>
<dbReference type="EMBL" id="JANBUH010000147">
    <property type="protein sequence ID" value="KAJ2753991.1"/>
    <property type="molecule type" value="Genomic_DNA"/>
</dbReference>
<dbReference type="PROSITE" id="PS51324">
    <property type="entry name" value="ERV_ALR"/>
    <property type="match status" value="1"/>
</dbReference>
<dbReference type="FunFam" id="1.20.120.310:FF:000003">
    <property type="entry name" value="Sulfhydryl oxidase"/>
    <property type="match status" value="1"/>
</dbReference>
<dbReference type="Proteomes" id="UP001140011">
    <property type="component" value="Unassembled WGS sequence"/>
</dbReference>
<dbReference type="Pfam" id="PF04777">
    <property type="entry name" value="Evr1_Alr"/>
    <property type="match status" value="1"/>
</dbReference>
<evidence type="ECO:0000256" key="8">
    <source>
        <dbReference type="RuleBase" id="RU371123"/>
    </source>
</evidence>
<comment type="catalytic activity">
    <reaction evidence="8">
        <text>2 R'C(R)SH + O2 = R'C(R)S-S(R)CR' + H2O2</text>
        <dbReference type="Rhea" id="RHEA:17357"/>
        <dbReference type="ChEBI" id="CHEBI:15379"/>
        <dbReference type="ChEBI" id="CHEBI:16240"/>
        <dbReference type="ChEBI" id="CHEBI:16520"/>
        <dbReference type="ChEBI" id="CHEBI:17412"/>
        <dbReference type="EC" id="1.8.3.2"/>
    </reaction>
</comment>
<evidence type="ECO:0000256" key="2">
    <source>
        <dbReference type="ARBA" id="ARBA00004569"/>
    </source>
</evidence>
<evidence type="ECO:0000313" key="12">
    <source>
        <dbReference type="Proteomes" id="UP001140011"/>
    </source>
</evidence>
<evidence type="ECO:0000256" key="1">
    <source>
        <dbReference type="ARBA" id="ARBA00001974"/>
    </source>
</evidence>
<keyword evidence="4 8" id="KW-0274">FAD</keyword>
<keyword evidence="5 8" id="KW-0560">Oxidoreductase</keyword>
<name>A0A9W8GVK1_9FUNG</name>
<comment type="caution">
    <text evidence="11">The sequence shown here is derived from an EMBL/GenBank/DDBJ whole genome shotgun (WGS) entry which is preliminary data.</text>
</comment>
<accession>A0A9W8GVK1</accession>